<protein>
    <submittedName>
        <fullName evidence="4">Sulfotransferase domain-containing protein</fullName>
    </submittedName>
</protein>
<dbReference type="InterPro" id="IPR027417">
    <property type="entry name" value="P-loop_NTPase"/>
</dbReference>
<evidence type="ECO:0000256" key="1">
    <source>
        <dbReference type="ARBA" id="ARBA00005771"/>
    </source>
</evidence>
<dbReference type="EMBL" id="JAMQBK010000020">
    <property type="protein sequence ID" value="MCM2370258.1"/>
    <property type="molecule type" value="Genomic_DNA"/>
</dbReference>
<dbReference type="Proteomes" id="UP001202961">
    <property type="component" value="Unassembled WGS sequence"/>
</dbReference>
<evidence type="ECO:0000259" key="3">
    <source>
        <dbReference type="Pfam" id="PF00685"/>
    </source>
</evidence>
<comment type="caution">
    <text evidence="4">The sequence shown here is derived from an EMBL/GenBank/DDBJ whole genome shotgun (WGS) entry which is preliminary data.</text>
</comment>
<keyword evidence="2" id="KW-0808">Transferase</keyword>
<dbReference type="Gene3D" id="3.40.50.300">
    <property type="entry name" value="P-loop containing nucleotide triphosphate hydrolases"/>
    <property type="match status" value="1"/>
</dbReference>
<name>A0ABT0U056_9BACT</name>
<evidence type="ECO:0000313" key="4">
    <source>
        <dbReference type="EMBL" id="MCM2370258.1"/>
    </source>
</evidence>
<sequence length="285" mass="33427">MRNLFRFRRPEAFFIRGYAKSGTTWLSNLMNLHPQISSISEFHLAPLFEGAKSISDLSWSVLRHEPNSRLMHDALHRTVKQLIIDICGARPRCGDKTPYPLRTTFIPGVKNLYITRDGRDVVVSWFYHTMNLKIDTRPEMLEKMRQFDENPYHFEENKQQLLSCEVLVRDVAQEWNATILDDFQMMHSADQGEIDLPYLWLRYEDLQLDTQKQRDKAYRFLGLSPSKAECLDSRTKAGFGDPNTNQPDKFFRRGRAGTWREYFTDEQLGWFMDEAEEAMGLIGTL</sequence>
<dbReference type="PANTHER" id="PTHR11783">
    <property type="entry name" value="SULFOTRANSFERASE SULT"/>
    <property type="match status" value="1"/>
</dbReference>
<gene>
    <name evidence="4" type="ORF">NB063_06425</name>
</gene>
<proteinExistence type="inferred from homology"/>
<reference evidence="4 5" key="1">
    <citation type="journal article" date="2022" name="Syst. Appl. Microbiol.">
        <title>Rhodopirellula aestuarii sp. nov., a novel member of the genus Rhodopirellula isolated from brackish sediments collected in the Tagus River estuary, Portugal.</title>
        <authorList>
            <person name="Vitorino I.R."/>
            <person name="Klimek D."/>
            <person name="Calusinska M."/>
            <person name="Lobo-da-Cunha A."/>
            <person name="Vasconcelos V."/>
            <person name="Lage O.M."/>
        </authorList>
    </citation>
    <scope>NUCLEOTIDE SEQUENCE [LARGE SCALE GENOMIC DNA]</scope>
    <source>
        <strain evidence="4 5">ICT_H3.1</strain>
    </source>
</reference>
<dbReference type="SUPFAM" id="SSF52540">
    <property type="entry name" value="P-loop containing nucleoside triphosphate hydrolases"/>
    <property type="match status" value="1"/>
</dbReference>
<dbReference type="Pfam" id="PF00685">
    <property type="entry name" value="Sulfotransfer_1"/>
    <property type="match status" value="1"/>
</dbReference>
<comment type="similarity">
    <text evidence="1">Belongs to the sulfotransferase 1 family.</text>
</comment>
<feature type="domain" description="Sulfotransferase" evidence="3">
    <location>
        <begin position="11"/>
        <end position="281"/>
    </location>
</feature>
<accession>A0ABT0U056</accession>
<dbReference type="RefSeq" id="WP_250927930.1">
    <property type="nucleotide sequence ID" value="NZ_JAMQBK010000020.1"/>
</dbReference>
<dbReference type="InterPro" id="IPR000863">
    <property type="entry name" value="Sulfotransferase_dom"/>
</dbReference>
<keyword evidence="5" id="KW-1185">Reference proteome</keyword>
<organism evidence="4 5">
    <name type="scientific">Aporhodopirellula aestuarii</name>
    <dbReference type="NCBI Taxonomy" id="2950107"/>
    <lineage>
        <taxon>Bacteria</taxon>
        <taxon>Pseudomonadati</taxon>
        <taxon>Planctomycetota</taxon>
        <taxon>Planctomycetia</taxon>
        <taxon>Pirellulales</taxon>
        <taxon>Pirellulaceae</taxon>
        <taxon>Aporhodopirellula</taxon>
    </lineage>
</organism>
<evidence type="ECO:0000256" key="2">
    <source>
        <dbReference type="ARBA" id="ARBA00022679"/>
    </source>
</evidence>
<evidence type="ECO:0000313" key="5">
    <source>
        <dbReference type="Proteomes" id="UP001202961"/>
    </source>
</evidence>